<evidence type="ECO:0000256" key="1">
    <source>
        <dbReference type="SAM" id="Phobius"/>
    </source>
</evidence>
<dbReference type="SUPFAM" id="SSF53187">
    <property type="entry name" value="Zn-dependent exopeptidases"/>
    <property type="match status" value="1"/>
</dbReference>
<keyword evidence="1" id="KW-0812">Transmembrane</keyword>
<sequence>MRNIKTPIVSVWLYINGWFLSIIMAFVLAGVVSTYSTPFTSDTIKPLIKDLDAGELFINLLRSENHYFYTAGEDTDIYTFSDLALKLATNIQPTDTRTFLGSELPGFSIFDTEIVVAGEGTDFTTLPIESAPPMDVLLKEREIANEMLKEEEDESSPPMVTGKKSVFIYHTHSSEAFIPLLKGVTKANEAFSTNEKVNVVAVGKRLATELNKHGIGVELDTTNMTEELQKKSWTYGKSYSASRSIVQEAMATNEDLDFLIDIHRDGQRKDITTKMINGKPFARLFFIVGEENKNYEQNLKIASELEVMLEQRYPGISRGVFVKGKSEGNGVYNQDLSTRALLVEFGGVDNDLTELYNTVEVFAEIFSEYYRKAEMVNG</sequence>
<dbReference type="EMBL" id="JBIACK010000009">
    <property type="protein sequence ID" value="MFE8702287.1"/>
    <property type="molecule type" value="Genomic_DNA"/>
</dbReference>
<comment type="caution">
    <text evidence="2">The sequence shown here is derived from an EMBL/GenBank/DDBJ whole genome shotgun (WGS) entry which is preliminary data.</text>
</comment>
<dbReference type="NCBIfam" id="TIGR02867">
    <property type="entry name" value="spore_II_P"/>
    <property type="match status" value="1"/>
</dbReference>
<keyword evidence="3" id="KW-1185">Reference proteome</keyword>
<dbReference type="InterPro" id="IPR010897">
    <property type="entry name" value="Spore_II_P"/>
</dbReference>
<evidence type="ECO:0000313" key="2">
    <source>
        <dbReference type="EMBL" id="MFE8702287.1"/>
    </source>
</evidence>
<evidence type="ECO:0000313" key="3">
    <source>
        <dbReference type="Proteomes" id="UP001601059"/>
    </source>
</evidence>
<protein>
    <submittedName>
        <fullName evidence="2">Stage II sporulation protein P</fullName>
    </submittedName>
</protein>
<name>A0ABW6KHW7_9BACI</name>
<keyword evidence="1" id="KW-1133">Transmembrane helix</keyword>
<gene>
    <name evidence="2" type="primary">spoIIP</name>
    <name evidence="2" type="ORF">ACFYKX_16955</name>
</gene>
<reference evidence="2 3" key="1">
    <citation type="submission" date="2024-08" db="EMBL/GenBank/DDBJ databases">
        <title>Two novel Cytobacillus novel species.</title>
        <authorList>
            <person name="Liu G."/>
        </authorList>
    </citation>
    <scope>NUCLEOTIDE SEQUENCE [LARGE SCALE GENOMIC DNA]</scope>
    <source>
        <strain evidence="2 3">FJAT-54145</strain>
    </source>
</reference>
<dbReference type="Pfam" id="PF07454">
    <property type="entry name" value="SpoIIP"/>
    <property type="match status" value="1"/>
</dbReference>
<organism evidence="2 3">
    <name type="scientific">Cytobacillus spartinae</name>
    <dbReference type="NCBI Taxonomy" id="3299023"/>
    <lineage>
        <taxon>Bacteria</taxon>
        <taxon>Bacillati</taxon>
        <taxon>Bacillota</taxon>
        <taxon>Bacilli</taxon>
        <taxon>Bacillales</taxon>
        <taxon>Bacillaceae</taxon>
        <taxon>Cytobacillus</taxon>
    </lineage>
</organism>
<proteinExistence type="predicted"/>
<keyword evidence="1" id="KW-0472">Membrane</keyword>
<feature type="transmembrane region" description="Helical" evidence="1">
    <location>
        <begin position="12"/>
        <end position="35"/>
    </location>
</feature>
<accession>A0ABW6KHW7</accession>
<dbReference type="RefSeq" id="WP_389362256.1">
    <property type="nucleotide sequence ID" value="NZ_JBIACK010000009.1"/>
</dbReference>
<dbReference type="Proteomes" id="UP001601059">
    <property type="component" value="Unassembled WGS sequence"/>
</dbReference>